<organism evidence="1 2">
    <name type="scientific">Bugula neritina</name>
    <name type="common">Brown bryozoan</name>
    <name type="synonym">Sertularia neritina</name>
    <dbReference type="NCBI Taxonomy" id="10212"/>
    <lineage>
        <taxon>Eukaryota</taxon>
        <taxon>Metazoa</taxon>
        <taxon>Spiralia</taxon>
        <taxon>Lophotrochozoa</taxon>
        <taxon>Bryozoa</taxon>
        <taxon>Gymnolaemata</taxon>
        <taxon>Cheilostomatida</taxon>
        <taxon>Flustrina</taxon>
        <taxon>Buguloidea</taxon>
        <taxon>Bugulidae</taxon>
        <taxon>Bugula</taxon>
    </lineage>
</organism>
<evidence type="ECO:0000313" key="2">
    <source>
        <dbReference type="Proteomes" id="UP000593567"/>
    </source>
</evidence>
<dbReference type="AlphaFoldDB" id="A0A7J7KLB3"/>
<keyword evidence="2" id="KW-1185">Reference proteome</keyword>
<protein>
    <submittedName>
        <fullName evidence="1">Uncharacterized protein</fullName>
    </submittedName>
</protein>
<dbReference type="Proteomes" id="UP000593567">
    <property type="component" value="Unassembled WGS sequence"/>
</dbReference>
<accession>A0A7J7KLB3</accession>
<proteinExistence type="predicted"/>
<dbReference type="EMBL" id="VXIV02000325">
    <property type="protein sequence ID" value="KAF6038941.1"/>
    <property type="molecule type" value="Genomic_DNA"/>
</dbReference>
<name>A0A7J7KLB3_BUGNE</name>
<gene>
    <name evidence="1" type="ORF">EB796_002752</name>
</gene>
<reference evidence="1" key="1">
    <citation type="submission" date="2020-06" db="EMBL/GenBank/DDBJ databases">
        <title>Draft genome of Bugula neritina, a colonial animal packing powerful symbionts and potential medicines.</title>
        <authorList>
            <person name="Rayko M."/>
        </authorList>
    </citation>
    <scope>NUCLEOTIDE SEQUENCE [LARGE SCALE GENOMIC DNA]</scope>
    <source>
        <strain evidence="1">Kwan_BN1</strain>
    </source>
</reference>
<evidence type="ECO:0000313" key="1">
    <source>
        <dbReference type="EMBL" id="KAF6038941.1"/>
    </source>
</evidence>
<sequence length="647" mass="73072">MQLILTVATSTATAVAATTFATSRKLNKISLEVHNCGAQLSLLQFGSMDEEVILESSPLYEHLKSLEVDSTGISNLKITSCEPDASHGETATLLDKKKHYAIDTPSLQWFYRLVGTELEEGLLKNLIVKGLMNSCCLIEEHHNVLTAFLETYSPHTYSLRSHQPCCHQLVVHGIACMTCIAHKSTPLKVTLLASFVVNFAFPLIQQILTKGLTKQLRHARAHVFNIINIFEQSEALWKSIQQFCKEVQLIHLSTLRMRTGKGGTLSQTADKTTLFIRQSAQLYLSHSIASLQSDIAYLYSLVNHSVVSELGLMLTNSECPILQCDMPTLQKHHKILAVLTSEWIFYTTLLILTSNDDMKTLANQLLKLKAYNYPLQLQNALKFRKMVLDGELEPKIKFSSVKTVPDNRLALHSLYLHSRELLRLVKLAETEVLTDDMYMDIKQQISDCSSCLELACKKKKSPNQHKYEEKCDLLKTEVTVLPVAVQNEPVIDQVFVDTGECEESNGDDTLLDDYSEEAELRRQYEYFLFRELNGVIHELAKEQVNREKLMSEPDGKSREQLAKISREIVEKRDIKGLVKSAAKHVHHKSTSPEQGRNSQKLKYEYNEDESPPNVDIDFTKIASMAALNCSQLNNDTFCSGDTEDTDI</sequence>
<comment type="caution">
    <text evidence="1">The sequence shown here is derived from an EMBL/GenBank/DDBJ whole genome shotgun (WGS) entry which is preliminary data.</text>
</comment>